<dbReference type="EMBL" id="HBUF01343834">
    <property type="protein sequence ID" value="CAG6707130.1"/>
    <property type="molecule type" value="Transcribed_RNA"/>
</dbReference>
<dbReference type="AlphaFoldDB" id="A0A8D8ULS3"/>
<evidence type="ECO:0008006" key="2">
    <source>
        <dbReference type="Google" id="ProtNLM"/>
    </source>
</evidence>
<accession>A0A8D8ULS3</accession>
<reference evidence="1" key="1">
    <citation type="submission" date="2021-05" db="EMBL/GenBank/DDBJ databases">
        <authorList>
            <person name="Alioto T."/>
            <person name="Alioto T."/>
            <person name="Gomez Garrido J."/>
        </authorList>
    </citation>
    <scope>NUCLEOTIDE SEQUENCE</scope>
</reference>
<dbReference type="PANTHER" id="PTHR47027">
    <property type="entry name" value="REVERSE TRANSCRIPTASE DOMAIN-CONTAINING PROTEIN"/>
    <property type="match status" value="1"/>
</dbReference>
<evidence type="ECO:0000313" key="1">
    <source>
        <dbReference type="EMBL" id="CAG6707130.1"/>
    </source>
</evidence>
<proteinExistence type="predicted"/>
<sequence length="157" mass="19284">MGKTAFMKVQDLLAARRIPLKLRKRFAKCFIWSVVLYGSETWTMRKKEEKFLENFEMWLWRRIENIKWSDKIRNEEVLKRVGEERTILKTISKRKRSWLGHILRRDCLQRKIMEGKIEGTRSRGRRKFGMLTDIMKGRTFEQMKEDAQDRERWRNSR</sequence>
<protein>
    <recommendedName>
        <fullName evidence="2">Endonuclease-reverse transcriptase</fullName>
    </recommendedName>
</protein>
<dbReference type="PANTHER" id="PTHR47027:SF28">
    <property type="entry name" value="ENDONUCLEASE-REVERSE TRANSCRIPTASE"/>
    <property type="match status" value="1"/>
</dbReference>
<organism evidence="1">
    <name type="scientific">Cacopsylla melanoneura</name>
    <dbReference type="NCBI Taxonomy" id="428564"/>
    <lineage>
        <taxon>Eukaryota</taxon>
        <taxon>Metazoa</taxon>
        <taxon>Ecdysozoa</taxon>
        <taxon>Arthropoda</taxon>
        <taxon>Hexapoda</taxon>
        <taxon>Insecta</taxon>
        <taxon>Pterygota</taxon>
        <taxon>Neoptera</taxon>
        <taxon>Paraneoptera</taxon>
        <taxon>Hemiptera</taxon>
        <taxon>Sternorrhyncha</taxon>
        <taxon>Psylloidea</taxon>
        <taxon>Psyllidae</taxon>
        <taxon>Psyllinae</taxon>
        <taxon>Cacopsylla</taxon>
    </lineage>
</organism>
<name>A0A8D8ULS3_9HEMI</name>